<evidence type="ECO:0000313" key="1">
    <source>
        <dbReference type="EMBL" id="MFB9643734.1"/>
    </source>
</evidence>
<dbReference type="Proteomes" id="UP001589667">
    <property type="component" value="Unassembled WGS sequence"/>
</dbReference>
<dbReference type="PANTHER" id="PTHR38479">
    <property type="entry name" value="LMO0824 PROTEIN"/>
    <property type="match status" value="1"/>
</dbReference>
<dbReference type="InterPro" id="IPR009351">
    <property type="entry name" value="AlkZ-like"/>
</dbReference>
<evidence type="ECO:0000313" key="2">
    <source>
        <dbReference type="Proteomes" id="UP001589667"/>
    </source>
</evidence>
<dbReference type="RefSeq" id="WP_157425491.1">
    <property type="nucleotide sequence ID" value="NZ_BAAANI010000003.1"/>
</dbReference>
<reference evidence="1 2" key="1">
    <citation type="submission" date="2024-09" db="EMBL/GenBank/DDBJ databases">
        <authorList>
            <person name="Sun Q."/>
            <person name="Mori K."/>
        </authorList>
    </citation>
    <scope>NUCLEOTIDE SEQUENCE [LARGE SCALE GENOMIC DNA]</scope>
    <source>
        <strain evidence="1 2">JCM 14321</strain>
    </source>
</reference>
<name>A0ABV5SXD0_9MICO</name>
<proteinExistence type="predicted"/>
<protein>
    <submittedName>
        <fullName evidence="1">Winged helix DNA-binding domain-containing protein</fullName>
    </submittedName>
</protein>
<keyword evidence="1" id="KW-0238">DNA-binding</keyword>
<keyword evidence="2" id="KW-1185">Reference proteome</keyword>
<organism evidence="1 2">
    <name type="scientific">Agromyces lapidis</name>
    <dbReference type="NCBI Taxonomy" id="279574"/>
    <lineage>
        <taxon>Bacteria</taxon>
        <taxon>Bacillati</taxon>
        <taxon>Actinomycetota</taxon>
        <taxon>Actinomycetes</taxon>
        <taxon>Micrococcales</taxon>
        <taxon>Microbacteriaceae</taxon>
        <taxon>Agromyces</taxon>
    </lineage>
</organism>
<dbReference type="EMBL" id="JBHMBL010000003">
    <property type="protein sequence ID" value="MFB9643734.1"/>
    <property type="molecule type" value="Genomic_DNA"/>
</dbReference>
<dbReference type="Pfam" id="PF06224">
    <property type="entry name" value="AlkZ-like"/>
    <property type="match status" value="1"/>
</dbReference>
<sequence>MDAAELRSRRLFAQGLRGAIPGGEDATATAPPATPDDVVARALAVQAQEYLPAQWGLAQRLPPPARPDAAAVAARIDEGAVLRTHVLRPTWHFMVPADARWLLELSAPRVRQQMAGTIRKAGWDGEAGRRAVDVVARELAHGHRTRDELGAALVDSGLPRAGLTFVLLVAELELVAISGASVGRQRSYAAFDERVPPAPPRPRDEALSELVERALLTRGPATTRDLATWSGFTLRDIRAALVAASDRTDGRLEQLDEPDTPELWHDAAVAAAWSARTAERTAVDDDPARVDLLQGYDEYVMGYAMPRAYLQPPGIAAPIIPEFPLHAMLIGGTMVGRWAPVVQGGRATLKVVPWREFSPAERRSLDERLAEVAEFLGVPAEVVAEPVVPV</sequence>
<comment type="caution">
    <text evidence="1">The sequence shown here is derived from an EMBL/GenBank/DDBJ whole genome shotgun (WGS) entry which is preliminary data.</text>
</comment>
<gene>
    <name evidence="1" type="ORF">ACFFQV_15680</name>
</gene>
<accession>A0ABV5SXD0</accession>
<dbReference type="PANTHER" id="PTHR38479:SF2">
    <property type="entry name" value="WINGED HELIX DNA-BINDING DOMAIN-CONTAINING PROTEIN"/>
    <property type="match status" value="1"/>
</dbReference>
<dbReference type="GO" id="GO:0003677">
    <property type="term" value="F:DNA binding"/>
    <property type="evidence" value="ECO:0007669"/>
    <property type="project" value="UniProtKB-KW"/>
</dbReference>